<feature type="signal peptide" evidence="4">
    <location>
        <begin position="1"/>
        <end position="19"/>
    </location>
</feature>
<dbReference type="InterPro" id="IPR049625">
    <property type="entry name" value="Glyco_transf_61_cat"/>
</dbReference>
<feature type="domain" description="Glycosyltransferase 61 catalytic" evidence="5">
    <location>
        <begin position="267"/>
        <end position="373"/>
    </location>
</feature>
<reference evidence="7" key="1">
    <citation type="journal article" date="2023" name="Commun. Biol.">
        <title>Genome analysis of Parmales, the sister group of diatoms, reveals the evolutionary specialization of diatoms from phago-mixotrophs to photoautotrophs.</title>
        <authorList>
            <person name="Ban H."/>
            <person name="Sato S."/>
            <person name="Yoshikawa S."/>
            <person name="Yamada K."/>
            <person name="Nakamura Y."/>
            <person name="Ichinomiya M."/>
            <person name="Sato N."/>
            <person name="Blanc-Mathieu R."/>
            <person name="Endo H."/>
            <person name="Kuwata A."/>
            <person name="Ogata H."/>
        </authorList>
    </citation>
    <scope>NUCLEOTIDE SEQUENCE [LARGE SCALE GENOMIC DNA]</scope>
    <source>
        <strain evidence="7">NIES 3700</strain>
    </source>
</reference>
<dbReference type="EMBL" id="BRXW01000449">
    <property type="protein sequence ID" value="GMH55872.1"/>
    <property type="molecule type" value="Genomic_DNA"/>
</dbReference>
<evidence type="ECO:0000313" key="7">
    <source>
        <dbReference type="Proteomes" id="UP001165122"/>
    </source>
</evidence>
<keyword evidence="7" id="KW-1185">Reference proteome</keyword>
<name>A0A9W6ZK52_9STRA</name>
<dbReference type="Pfam" id="PF04577">
    <property type="entry name" value="Glyco_transf_61"/>
    <property type="match status" value="1"/>
</dbReference>
<evidence type="ECO:0000313" key="6">
    <source>
        <dbReference type="EMBL" id="GMH55872.1"/>
    </source>
</evidence>
<keyword evidence="4" id="KW-0732">Signal</keyword>
<dbReference type="OrthoDB" id="529273at2759"/>
<evidence type="ECO:0000256" key="3">
    <source>
        <dbReference type="ARBA" id="ARBA00023180"/>
    </source>
</evidence>
<dbReference type="Proteomes" id="UP001165122">
    <property type="component" value="Unassembled WGS sequence"/>
</dbReference>
<evidence type="ECO:0000259" key="5">
    <source>
        <dbReference type="Pfam" id="PF04577"/>
    </source>
</evidence>
<sequence>MPLTRTSTLLFLSLSFLIAFWSYRSTSFLSSTDSGIQLVGVKARKKDWGGLDWRTWLEKVDGNLEFAKARGVEGDADMKKWNQLDPPEGFDPMLYIKRGDFEYDGNNMDAGLHSHFTPPTSSSYTTILHNKNILLVSGLHSCWAHALLDTFVFMVQGIKNFKGEPFIIWFRGASLVKFPVENPIVPGDTGESHRYNDTRADLCDLLSAESIIFEHLFDSNERILIKDSTVVDIRETGGDNVWSLWDDGSIYRNRPFREKRIPDEVRYVAYKEMSDFVISRLNLSNSKPGLDKSTEVTIMQRSTGMPSRKFSNKLITYIKQIVNAHGFKNPVPVAFEELTFRSQVSRIRQSRILIAMHGAGLANSIFAFPGTIIFEVSDYDRLENGDSHFYDWPCYAVGCEHVHSLKLQYPPLYEVMEKLRVEAGYKMKDEYT</sequence>
<dbReference type="InterPro" id="IPR007657">
    <property type="entry name" value="Glycosyltransferase_61"/>
</dbReference>
<keyword evidence="3" id="KW-0325">Glycoprotein</keyword>
<evidence type="ECO:0000256" key="2">
    <source>
        <dbReference type="ARBA" id="ARBA00022679"/>
    </source>
</evidence>
<dbReference type="AlphaFoldDB" id="A0A9W6ZK52"/>
<dbReference type="GO" id="GO:0016757">
    <property type="term" value="F:glycosyltransferase activity"/>
    <property type="evidence" value="ECO:0007669"/>
    <property type="project" value="UniProtKB-KW"/>
</dbReference>
<dbReference type="PANTHER" id="PTHR20961">
    <property type="entry name" value="GLYCOSYLTRANSFERASE"/>
    <property type="match status" value="1"/>
</dbReference>
<keyword evidence="1" id="KW-0328">Glycosyltransferase</keyword>
<organism evidence="6 7">
    <name type="scientific">Triparma laevis f. longispina</name>
    <dbReference type="NCBI Taxonomy" id="1714387"/>
    <lineage>
        <taxon>Eukaryota</taxon>
        <taxon>Sar</taxon>
        <taxon>Stramenopiles</taxon>
        <taxon>Ochrophyta</taxon>
        <taxon>Bolidophyceae</taxon>
        <taxon>Parmales</taxon>
        <taxon>Triparmaceae</taxon>
        <taxon>Triparma</taxon>
    </lineage>
</organism>
<accession>A0A9W6ZK52</accession>
<evidence type="ECO:0000256" key="4">
    <source>
        <dbReference type="SAM" id="SignalP"/>
    </source>
</evidence>
<keyword evidence="2" id="KW-0808">Transferase</keyword>
<feature type="chain" id="PRO_5040906111" description="Glycosyltransferase 61 catalytic domain-containing protein" evidence="4">
    <location>
        <begin position="20"/>
        <end position="432"/>
    </location>
</feature>
<proteinExistence type="predicted"/>
<comment type="caution">
    <text evidence="6">The sequence shown here is derived from an EMBL/GenBank/DDBJ whole genome shotgun (WGS) entry which is preliminary data.</text>
</comment>
<gene>
    <name evidence="6" type="ORF">TrLO_g15797</name>
</gene>
<evidence type="ECO:0000256" key="1">
    <source>
        <dbReference type="ARBA" id="ARBA00022676"/>
    </source>
</evidence>
<protein>
    <recommendedName>
        <fullName evidence="5">Glycosyltransferase 61 catalytic domain-containing protein</fullName>
    </recommendedName>
</protein>